<keyword evidence="3" id="KW-1185">Reference proteome</keyword>
<feature type="region of interest" description="Disordered" evidence="1">
    <location>
        <begin position="117"/>
        <end position="141"/>
    </location>
</feature>
<dbReference type="OrthoDB" id="3791134at2759"/>
<evidence type="ECO:0000313" key="2">
    <source>
        <dbReference type="EMBL" id="KAF2857686.1"/>
    </source>
</evidence>
<name>A0A6A7BQZ9_9PEZI</name>
<feature type="region of interest" description="Disordered" evidence="1">
    <location>
        <begin position="1"/>
        <end position="23"/>
    </location>
</feature>
<feature type="compositionally biased region" description="Gly residues" evidence="1">
    <location>
        <begin position="130"/>
        <end position="141"/>
    </location>
</feature>
<dbReference type="AlphaFoldDB" id="A0A6A7BQZ9"/>
<sequence>MSSGKKHTTGVPIGAKKNSKPAAKPINVHNKVASAGKKASPTVFAPSSNTPNTINHAMQTYLASLGNSASSVFYGVGDRINDFGTGVGNSITNTTRTWGQSVADVGNGIKDSVGVGGPRSATAGNPLGLAGKGSGSIGKTL</sequence>
<evidence type="ECO:0000313" key="3">
    <source>
        <dbReference type="Proteomes" id="UP000799421"/>
    </source>
</evidence>
<gene>
    <name evidence="2" type="ORF">K470DRAFT_260553</name>
</gene>
<organism evidence="2 3">
    <name type="scientific">Piedraia hortae CBS 480.64</name>
    <dbReference type="NCBI Taxonomy" id="1314780"/>
    <lineage>
        <taxon>Eukaryota</taxon>
        <taxon>Fungi</taxon>
        <taxon>Dikarya</taxon>
        <taxon>Ascomycota</taxon>
        <taxon>Pezizomycotina</taxon>
        <taxon>Dothideomycetes</taxon>
        <taxon>Dothideomycetidae</taxon>
        <taxon>Capnodiales</taxon>
        <taxon>Piedraiaceae</taxon>
        <taxon>Piedraia</taxon>
    </lineage>
</organism>
<evidence type="ECO:0000256" key="1">
    <source>
        <dbReference type="SAM" id="MobiDB-lite"/>
    </source>
</evidence>
<reference evidence="2" key="1">
    <citation type="journal article" date="2020" name="Stud. Mycol.">
        <title>101 Dothideomycetes genomes: a test case for predicting lifestyles and emergence of pathogens.</title>
        <authorList>
            <person name="Haridas S."/>
            <person name="Albert R."/>
            <person name="Binder M."/>
            <person name="Bloem J."/>
            <person name="Labutti K."/>
            <person name="Salamov A."/>
            <person name="Andreopoulos B."/>
            <person name="Baker S."/>
            <person name="Barry K."/>
            <person name="Bills G."/>
            <person name="Bluhm B."/>
            <person name="Cannon C."/>
            <person name="Castanera R."/>
            <person name="Culley D."/>
            <person name="Daum C."/>
            <person name="Ezra D."/>
            <person name="Gonzalez J."/>
            <person name="Henrissat B."/>
            <person name="Kuo A."/>
            <person name="Liang C."/>
            <person name="Lipzen A."/>
            <person name="Lutzoni F."/>
            <person name="Magnuson J."/>
            <person name="Mondo S."/>
            <person name="Nolan M."/>
            <person name="Ohm R."/>
            <person name="Pangilinan J."/>
            <person name="Park H.-J."/>
            <person name="Ramirez L."/>
            <person name="Alfaro M."/>
            <person name="Sun H."/>
            <person name="Tritt A."/>
            <person name="Yoshinaga Y."/>
            <person name="Zwiers L.-H."/>
            <person name="Turgeon B."/>
            <person name="Goodwin S."/>
            <person name="Spatafora J."/>
            <person name="Crous P."/>
            <person name="Grigoriev I."/>
        </authorList>
    </citation>
    <scope>NUCLEOTIDE SEQUENCE</scope>
    <source>
        <strain evidence="2">CBS 480.64</strain>
    </source>
</reference>
<proteinExistence type="predicted"/>
<protein>
    <submittedName>
        <fullName evidence="2">Uncharacterized protein</fullName>
    </submittedName>
</protein>
<dbReference type="Proteomes" id="UP000799421">
    <property type="component" value="Unassembled WGS sequence"/>
</dbReference>
<dbReference type="EMBL" id="MU006031">
    <property type="protein sequence ID" value="KAF2857686.1"/>
    <property type="molecule type" value="Genomic_DNA"/>
</dbReference>
<accession>A0A6A7BQZ9</accession>